<feature type="region of interest" description="Disordered" evidence="1">
    <location>
        <begin position="109"/>
        <end position="151"/>
    </location>
</feature>
<dbReference type="EMBL" id="CAXKWB010020475">
    <property type="protein sequence ID" value="CAL4122616.1"/>
    <property type="molecule type" value="Genomic_DNA"/>
</dbReference>
<evidence type="ECO:0000313" key="4">
    <source>
        <dbReference type="Proteomes" id="UP001497623"/>
    </source>
</evidence>
<accession>A0AAV2RGE2</accession>
<dbReference type="Proteomes" id="UP001497623">
    <property type="component" value="Unassembled WGS sequence"/>
</dbReference>
<protein>
    <submittedName>
        <fullName evidence="3">Uncharacterized protein</fullName>
    </submittedName>
</protein>
<feature type="signal peptide" evidence="2">
    <location>
        <begin position="1"/>
        <end position="33"/>
    </location>
</feature>
<evidence type="ECO:0000313" key="3">
    <source>
        <dbReference type="EMBL" id="CAL4122616.1"/>
    </source>
</evidence>
<feature type="non-terminal residue" evidence="3">
    <location>
        <position position="1"/>
    </location>
</feature>
<organism evidence="3 4">
    <name type="scientific">Meganyctiphanes norvegica</name>
    <name type="common">Northern krill</name>
    <name type="synonym">Thysanopoda norvegica</name>
    <dbReference type="NCBI Taxonomy" id="48144"/>
    <lineage>
        <taxon>Eukaryota</taxon>
        <taxon>Metazoa</taxon>
        <taxon>Ecdysozoa</taxon>
        <taxon>Arthropoda</taxon>
        <taxon>Crustacea</taxon>
        <taxon>Multicrustacea</taxon>
        <taxon>Malacostraca</taxon>
        <taxon>Eumalacostraca</taxon>
        <taxon>Eucarida</taxon>
        <taxon>Euphausiacea</taxon>
        <taxon>Euphausiidae</taxon>
        <taxon>Meganyctiphanes</taxon>
    </lineage>
</organism>
<name>A0AAV2RGE2_MEGNR</name>
<reference evidence="3 4" key="1">
    <citation type="submission" date="2024-05" db="EMBL/GenBank/DDBJ databases">
        <authorList>
            <person name="Wallberg A."/>
        </authorList>
    </citation>
    <scope>NUCLEOTIDE SEQUENCE [LARGE SCALE GENOMIC DNA]</scope>
</reference>
<evidence type="ECO:0000256" key="1">
    <source>
        <dbReference type="SAM" id="MobiDB-lite"/>
    </source>
</evidence>
<keyword evidence="2" id="KW-0732">Signal</keyword>
<keyword evidence="4" id="KW-1185">Reference proteome</keyword>
<gene>
    <name evidence="3" type="ORF">MNOR_LOCUS23338</name>
</gene>
<feature type="compositionally biased region" description="Low complexity" evidence="1">
    <location>
        <begin position="109"/>
        <end position="131"/>
    </location>
</feature>
<feature type="non-terminal residue" evidence="3">
    <location>
        <position position="302"/>
    </location>
</feature>
<dbReference type="AlphaFoldDB" id="A0AAV2RGE2"/>
<feature type="chain" id="PRO_5043337689" evidence="2">
    <location>
        <begin position="34"/>
        <end position="302"/>
    </location>
</feature>
<proteinExistence type="predicted"/>
<sequence length="302" mass="32674">DPGGSRRRSGTRQNRFMLVLLLLSLSLLPHSLGNNAIYDEQPITGDVGLSSGRKRGYMALDSYANEVTEAYCPPAPPTKSKFSVFGFLSMMVSLSMTVANVINAINNNNNNNNDNNNNDNNNNSNGANADDGVGGGGDDGAGDDPQGTQSNVNIVPVRVNQVSQGNANADLNSEGVPVQTTGLVEEPNANTISFAGRKVSPSNYKLEKLNGRTCQCGKAKRSVTKTDRQQNLKNDQVFFKCIEKLACHQKLEFQHTGGFESLTGKISWIATSLLGKKIRSIFDINEHYSINDKCMDLECPIP</sequence>
<evidence type="ECO:0000256" key="2">
    <source>
        <dbReference type="SAM" id="SignalP"/>
    </source>
</evidence>
<comment type="caution">
    <text evidence="3">The sequence shown here is derived from an EMBL/GenBank/DDBJ whole genome shotgun (WGS) entry which is preliminary data.</text>
</comment>